<keyword evidence="2" id="KW-1185">Reference proteome</keyword>
<dbReference type="EnsemblBacteria" id="AAF10658">
    <property type="protein sequence ID" value="AAF10658"/>
    <property type="gene ID" value="DR_1073"/>
</dbReference>
<evidence type="ECO:0000313" key="2">
    <source>
        <dbReference type="Proteomes" id="UP000002524"/>
    </source>
</evidence>
<dbReference type="Proteomes" id="UP000002524">
    <property type="component" value="Chromosome 1"/>
</dbReference>
<gene>
    <name evidence="1" type="ordered locus">DR_1073</name>
</gene>
<dbReference type="KEGG" id="dra:DR_1073"/>
<protein>
    <submittedName>
        <fullName evidence="1">Uncharacterized protein</fullName>
    </submittedName>
</protein>
<name>Q9RVF6_DEIRA</name>
<sequence length="121" mass="13745">MTTLLLIVGLSVLLLGLMLLSRPKRPPQETQPLAPRRVRWLDPAVQAVFDRSSGKTTPVRRGQRVVWEPRVLLKLRGDRAEMERLILQQTDLFPRASREQLLKIIYDTRCGIGTCRSGSDA</sequence>
<evidence type="ECO:0000313" key="1">
    <source>
        <dbReference type="EMBL" id="AAF10658.1"/>
    </source>
</evidence>
<proteinExistence type="predicted"/>
<dbReference type="InParanoid" id="Q9RVF6"/>
<dbReference type="RefSeq" id="WP_010887716.1">
    <property type="nucleotide sequence ID" value="NC_001263.1"/>
</dbReference>
<dbReference type="AlphaFoldDB" id="Q9RVF6"/>
<dbReference type="PaxDb" id="243230-DR_1073"/>
<dbReference type="STRING" id="243230.DR_1073"/>
<dbReference type="EMBL" id="AE000513">
    <property type="protein sequence ID" value="AAF10658.1"/>
    <property type="molecule type" value="Genomic_DNA"/>
</dbReference>
<organism evidence="1 2">
    <name type="scientific">Deinococcus radiodurans (strain ATCC 13939 / DSM 20539 / JCM 16871 / CCUG 27074 / LMG 4051 / NBRC 15346 / NCIMB 9279 / VKM B-1422 / R1)</name>
    <dbReference type="NCBI Taxonomy" id="243230"/>
    <lineage>
        <taxon>Bacteria</taxon>
        <taxon>Thermotogati</taxon>
        <taxon>Deinococcota</taxon>
        <taxon>Deinococci</taxon>
        <taxon>Deinococcales</taxon>
        <taxon>Deinococcaceae</taxon>
        <taxon>Deinococcus</taxon>
    </lineage>
</organism>
<dbReference type="PIR" id="C75439">
    <property type="entry name" value="C75439"/>
</dbReference>
<dbReference type="HOGENOM" id="CLU_2034238_0_0_0"/>
<accession>Q9RVF6</accession>
<reference evidence="1 2" key="1">
    <citation type="journal article" date="1999" name="Science">
        <title>Genome sequence of the radioresistant bacterium Deinococcus radiodurans R1.</title>
        <authorList>
            <person name="White O."/>
            <person name="Eisen J.A."/>
            <person name="Heidelberg J.F."/>
            <person name="Hickey E.K."/>
            <person name="Peterson J.D."/>
            <person name="Dodson R.J."/>
            <person name="Haft D.H."/>
            <person name="Gwinn M.L."/>
            <person name="Nelson W.C."/>
            <person name="Richardson D.L."/>
            <person name="Moffat K.S."/>
            <person name="Qin H."/>
            <person name="Jiang L."/>
            <person name="Pamphile W."/>
            <person name="Crosby M."/>
            <person name="Shen M."/>
            <person name="Vamathevan J.J."/>
            <person name="Lam P."/>
            <person name="McDonald L."/>
            <person name="Utterback T."/>
            <person name="Zalewski C."/>
            <person name="Makarova K.S."/>
            <person name="Aravind L."/>
            <person name="Daly M.J."/>
            <person name="Minton K.W."/>
            <person name="Fleischmann R.D."/>
            <person name="Ketchum K.A."/>
            <person name="Nelson K.E."/>
            <person name="Salzberg S."/>
            <person name="Smith H.O."/>
            <person name="Venter J.C."/>
            <person name="Fraser C.M."/>
        </authorList>
    </citation>
    <scope>NUCLEOTIDE SEQUENCE [LARGE SCALE GENOMIC DNA]</scope>
    <source>
        <strain evidence="2">ATCC 13939 / DSM 20539 / JCM 16871 / LMG 4051 / NBRC 15346 / NCIMB 9279 / R1 / VKM B-1422</strain>
    </source>
</reference>
<dbReference type="OrthoDB" id="74150at2"/>